<accession>A0A117M0I1</accession>
<dbReference type="Proteomes" id="UP000053904">
    <property type="component" value="Unassembled WGS sequence"/>
</dbReference>
<feature type="domain" description="Nudix hydrolase" evidence="1">
    <location>
        <begin position="41"/>
        <end position="180"/>
    </location>
</feature>
<organism evidence="2 3">
    <name type="scientific">candidate division WS6 bacterium 34_10</name>
    <dbReference type="NCBI Taxonomy" id="1641389"/>
    <lineage>
        <taxon>Bacteria</taxon>
        <taxon>Candidatus Dojkabacteria</taxon>
    </lineage>
</organism>
<dbReference type="Pfam" id="PF00293">
    <property type="entry name" value="NUDIX"/>
    <property type="match status" value="1"/>
</dbReference>
<sequence>MDVLKQIKNYKPYNPQEEKDKKVFIKYINSFDNYLTRENEYGHMCSSAFVLNKEKTKVIMIHHNIYNSWSWVGGHADGDSNFLHVAIKETKEETGLNNITPISKDIFILDTLPVLGHTKRGKYVPAHVHLSVAFLLEGDEKESLHIQEEENSGVKWIPIDQMVELSNEPFMQYVYDKAIKKMKDLKYIK</sequence>
<evidence type="ECO:0000259" key="1">
    <source>
        <dbReference type="PROSITE" id="PS51462"/>
    </source>
</evidence>
<dbReference type="SUPFAM" id="SSF55811">
    <property type="entry name" value="Nudix"/>
    <property type="match status" value="1"/>
</dbReference>
<dbReference type="CDD" id="cd03674">
    <property type="entry name" value="NUDIX_Hydrolase"/>
    <property type="match status" value="1"/>
</dbReference>
<evidence type="ECO:0000313" key="3">
    <source>
        <dbReference type="Proteomes" id="UP000053904"/>
    </source>
</evidence>
<dbReference type="InterPro" id="IPR015797">
    <property type="entry name" value="NUDIX_hydrolase-like_dom_sf"/>
</dbReference>
<gene>
    <name evidence="2" type="ORF">XD93_0180</name>
</gene>
<proteinExistence type="predicted"/>
<dbReference type="EMBL" id="LGGO01000014">
    <property type="protein sequence ID" value="KUK77667.1"/>
    <property type="molecule type" value="Genomic_DNA"/>
</dbReference>
<dbReference type="PROSITE" id="PS51462">
    <property type="entry name" value="NUDIX"/>
    <property type="match status" value="1"/>
</dbReference>
<dbReference type="PANTHER" id="PTHR43736">
    <property type="entry name" value="ADP-RIBOSE PYROPHOSPHATASE"/>
    <property type="match status" value="1"/>
</dbReference>
<dbReference type="InterPro" id="IPR000086">
    <property type="entry name" value="NUDIX_hydrolase_dom"/>
</dbReference>
<evidence type="ECO:0000313" key="2">
    <source>
        <dbReference type="EMBL" id="KUK77667.1"/>
    </source>
</evidence>
<dbReference type="AlphaFoldDB" id="A0A117M0I1"/>
<reference evidence="3" key="1">
    <citation type="journal article" date="2015" name="MBio">
        <title>Genome-Resolved Metagenomic Analysis Reveals Roles for Candidate Phyla and Other Microbial Community Members in Biogeochemical Transformations in Oil Reservoirs.</title>
        <authorList>
            <person name="Hu P."/>
            <person name="Tom L."/>
            <person name="Singh A."/>
            <person name="Thomas B.C."/>
            <person name="Baker B.J."/>
            <person name="Piceno Y.M."/>
            <person name="Andersen G.L."/>
            <person name="Banfield J.F."/>
        </authorList>
    </citation>
    <scope>NUCLEOTIDE SEQUENCE [LARGE SCALE GENOMIC DNA]</scope>
</reference>
<dbReference type="PANTHER" id="PTHR43736:SF1">
    <property type="entry name" value="DIHYDRONEOPTERIN TRIPHOSPHATE DIPHOSPHATASE"/>
    <property type="match status" value="1"/>
</dbReference>
<comment type="caution">
    <text evidence="2">The sequence shown here is derived from an EMBL/GenBank/DDBJ whole genome shotgun (WGS) entry which is preliminary data.</text>
</comment>
<protein>
    <submittedName>
        <fullName evidence="2">ADP-ribose pyrophosphatase</fullName>
    </submittedName>
</protein>
<name>A0A117M0I1_9BACT</name>
<dbReference type="Gene3D" id="3.90.79.10">
    <property type="entry name" value="Nucleoside Triphosphate Pyrophosphohydrolase"/>
    <property type="match status" value="1"/>
</dbReference>